<dbReference type="eggNOG" id="ENOG502T4MF">
    <property type="taxonomic scope" value="Eukaryota"/>
</dbReference>
<dbReference type="AlphaFoldDB" id="A0A010RXQ9"/>
<gene>
    <name evidence="1" type="ORF">CFIO01_08055</name>
</gene>
<organism evidence="1 2">
    <name type="scientific">Colletotrichum fioriniae PJ7</name>
    <dbReference type="NCBI Taxonomy" id="1445577"/>
    <lineage>
        <taxon>Eukaryota</taxon>
        <taxon>Fungi</taxon>
        <taxon>Dikarya</taxon>
        <taxon>Ascomycota</taxon>
        <taxon>Pezizomycotina</taxon>
        <taxon>Sordariomycetes</taxon>
        <taxon>Hypocreomycetidae</taxon>
        <taxon>Glomerellales</taxon>
        <taxon>Glomerellaceae</taxon>
        <taxon>Colletotrichum</taxon>
        <taxon>Colletotrichum acutatum species complex</taxon>
    </lineage>
</organism>
<sequence length="189" mass="22449">MLRIFNNMVPYPRPMGFLVPEPQVYKGLEAIQHHGTVTSDFAERTGRVRCLAITQQDKLREELAYLKECQLHDHARMDEDYGMRMQACNMQFRPGGLGSGGADMYPRKMSNNDILMAKRIEKCYRRRMKDLKGEKRKNAIWLDLWYNKQVVKVDRLLRKEWDQSGECEGYPYWAEERREVKRKVKRSAK</sequence>
<dbReference type="Proteomes" id="UP000020467">
    <property type="component" value="Unassembled WGS sequence"/>
</dbReference>
<dbReference type="OrthoDB" id="4832010at2759"/>
<name>A0A010RXQ9_9PEZI</name>
<comment type="caution">
    <text evidence="1">The sequence shown here is derived from an EMBL/GenBank/DDBJ whole genome shotgun (WGS) entry which is preliminary data.</text>
</comment>
<keyword evidence="2" id="KW-1185">Reference proteome</keyword>
<dbReference type="EMBL" id="JARH01000268">
    <property type="protein sequence ID" value="EXF83014.1"/>
    <property type="molecule type" value="Genomic_DNA"/>
</dbReference>
<accession>A0A010RXQ9</accession>
<dbReference type="HOGENOM" id="CLU_1481890_0_0_1"/>
<dbReference type="KEGG" id="cfj:CFIO01_08055"/>
<evidence type="ECO:0000313" key="2">
    <source>
        <dbReference type="Proteomes" id="UP000020467"/>
    </source>
</evidence>
<evidence type="ECO:0000313" key="1">
    <source>
        <dbReference type="EMBL" id="EXF83014.1"/>
    </source>
</evidence>
<proteinExistence type="predicted"/>
<protein>
    <submittedName>
        <fullName evidence="1">Uncharacterized protein</fullName>
    </submittedName>
</protein>
<reference evidence="1 2" key="1">
    <citation type="submission" date="2014-02" db="EMBL/GenBank/DDBJ databases">
        <title>The genome sequence of Colletotrichum fioriniae PJ7.</title>
        <authorList>
            <person name="Baroncelli R."/>
            <person name="Thon M.R."/>
        </authorList>
    </citation>
    <scope>NUCLEOTIDE SEQUENCE [LARGE SCALE GENOMIC DNA]</scope>
    <source>
        <strain evidence="1 2">PJ7</strain>
    </source>
</reference>